<feature type="region of interest" description="Disordered" evidence="1">
    <location>
        <begin position="48"/>
        <end position="285"/>
    </location>
</feature>
<feature type="compositionally biased region" description="Low complexity" evidence="1">
    <location>
        <begin position="155"/>
        <end position="165"/>
    </location>
</feature>
<feature type="compositionally biased region" description="Basic and acidic residues" evidence="1">
    <location>
        <begin position="49"/>
        <end position="63"/>
    </location>
</feature>
<evidence type="ECO:0000313" key="3">
    <source>
        <dbReference type="EMBL" id="KAK3903510.1"/>
    </source>
</evidence>
<dbReference type="PANTHER" id="PTHR42081">
    <property type="entry name" value="ZINC FINGER PROTEIN DHHC DOMAIN CONTAINING PROTEIN"/>
    <property type="match status" value="1"/>
</dbReference>
<reference evidence="3" key="1">
    <citation type="journal article" date="2023" name="Mol. Phylogenet. Evol.">
        <title>Genome-scale phylogeny and comparative genomics of the fungal order Sordariales.</title>
        <authorList>
            <person name="Hensen N."/>
            <person name="Bonometti L."/>
            <person name="Westerberg I."/>
            <person name="Brannstrom I.O."/>
            <person name="Guillou S."/>
            <person name="Cros-Aarteil S."/>
            <person name="Calhoun S."/>
            <person name="Haridas S."/>
            <person name="Kuo A."/>
            <person name="Mondo S."/>
            <person name="Pangilinan J."/>
            <person name="Riley R."/>
            <person name="LaButti K."/>
            <person name="Andreopoulos B."/>
            <person name="Lipzen A."/>
            <person name="Chen C."/>
            <person name="Yan M."/>
            <person name="Daum C."/>
            <person name="Ng V."/>
            <person name="Clum A."/>
            <person name="Steindorff A."/>
            <person name="Ohm R.A."/>
            <person name="Martin F."/>
            <person name="Silar P."/>
            <person name="Natvig D.O."/>
            <person name="Lalanne C."/>
            <person name="Gautier V."/>
            <person name="Ament-Velasquez S.L."/>
            <person name="Kruys A."/>
            <person name="Hutchinson M.I."/>
            <person name="Powell A.J."/>
            <person name="Barry K."/>
            <person name="Miller A.N."/>
            <person name="Grigoriev I.V."/>
            <person name="Debuchy R."/>
            <person name="Gladieux P."/>
            <person name="Hiltunen Thoren M."/>
            <person name="Johannesson H."/>
        </authorList>
    </citation>
    <scope>NUCLEOTIDE SEQUENCE</scope>
    <source>
        <strain evidence="3">CBS 103.79</strain>
    </source>
</reference>
<name>A0AAN6MN92_9PEZI</name>
<feature type="domain" description="DUF8035" evidence="2">
    <location>
        <begin position="744"/>
        <end position="795"/>
    </location>
</feature>
<dbReference type="AlphaFoldDB" id="A0AAN6MN92"/>
<feature type="compositionally biased region" description="Basic and acidic residues" evidence="1">
    <location>
        <begin position="670"/>
        <end position="690"/>
    </location>
</feature>
<feature type="region of interest" description="Disordered" evidence="1">
    <location>
        <begin position="301"/>
        <end position="369"/>
    </location>
</feature>
<accession>A0AAN6MN92</accession>
<feature type="compositionally biased region" description="Basic and acidic residues" evidence="1">
    <location>
        <begin position="627"/>
        <end position="662"/>
    </location>
</feature>
<organism evidence="3 4">
    <name type="scientific">Staphylotrichum tortipilum</name>
    <dbReference type="NCBI Taxonomy" id="2831512"/>
    <lineage>
        <taxon>Eukaryota</taxon>
        <taxon>Fungi</taxon>
        <taxon>Dikarya</taxon>
        <taxon>Ascomycota</taxon>
        <taxon>Pezizomycotina</taxon>
        <taxon>Sordariomycetes</taxon>
        <taxon>Sordariomycetidae</taxon>
        <taxon>Sordariales</taxon>
        <taxon>Chaetomiaceae</taxon>
        <taxon>Staphylotrichum</taxon>
    </lineage>
</organism>
<dbReference type="Pfam" id="PF26118">
    <property type="entry name" value="DUF8035"/>
    <property type="match status" value="1"/>
</dbReference>
<feature type="compositionally biased region" description="Basic and acidic residues" evidence="1">
    <location>
        <begin position="508"/>
        <end position="552"/>
    </location>
</feature>
<feature type="region of interest" description="Disordered" evidence="1">
    <location>
        <begin position="1"/>
        <end position="27"/>
    </location>
</feature>
<feature type="compositionally biased region" description="Basic and acidic residues" evidence="1">
    <location>
        <begin position="397"/>
        <end position="463"/>
    </location>
</feature>
<feature type="region of interest" description="Disordered" evidence="1">
    <location>
        <begin position="393"/>
        <end position="701"/>
    </location>
</feature>
<evidence type="ECO:0000256" key="1">
    <source>
        <dbReference type="SAM" id="MobiDB-lite"/>
    </source>
</evidence>
<gene>
    <name evidence="3" type="ORF">C8A05DRAFT_14532</name>
</gene>
<feature type="compositionally biased region" description="Basic and acidic residues" evidence="1">
    <location>
        <begin position="224"/>
        <end position="251"/>
    </location>
</feature>
<proteinExistence type="predicted"/>
<dbReference type="Proteomes" id="UP001303889">
    <property type="component" value="Unassembled WGS sequence"/>
</dbReference>
<protein>
    <recommendedName>
        <fullName evidence="2">DUF8035 domain-containing protein</fullName>
    </recommendedName>
</protein>
<feature type="compositionally biased region" description="Basic and acidic residues" evidence="1">
    <location>
        <begin position="170"/>
        <end position="184"/>
    </location>
</feature>
<feature type="compositionally biased region" description="Basic and acidic residues" evidence="1">
    <location>
        <begin position="92"/>
        <end position="102"/>
    </location>
</feature>
<feature type="compositionally biased region" description="Basic and acidic residues" evidence="1">
    <location>
        <begin position="593"/>
        <end position="605"/>
    </location>
</feature>
<feature type="compositionally biased region" description="Basic and acidic residues" evidence="1">
    <location>
        <begin position="560"/>
        <end position="580"/>
    </location>
</feature>
<sequence length="821" mass="92437">MADPARYRYMDTAGRRSPPLYNPARSSMPAATAAYGSLYSGDLHTMSASHHEGLSRPADDYEYRTSAAPVTTSPYHVRKDPLSRSTSVNDGPRVHRPADQNPKRPVIIATKHHQQLSPRSGSPSRDPYRTSEDGPYYAEPASSIPRSRPAGHAPSATSTTATTATLDDEEYRRLRERTHHDRLGNRGADQYRPTRAGPHYPAHGQRAHTFDYDGDGYEYTKPSDLARYDLDHDQRRKPRRESLDRSLDRYYRPTVSITTDMARPFDSPDRRARGPPPTTRGLDKITWPAAAGGIYDGAGSRMPAAPLLPDARRPNLLEPPGSPREDHRGGPRPLSMIQDDPSRTGHSNHHPTRHDDYYYDDLMSPQRGQHDRDHAFFQDDRVTARGFGILVDPNDVDEQRRPPDRIYRDDRRERREPAQRRYEVREPRRRPDDDDLEIVRHEYDDRDYRSRRDHDRPTDNGHGHDRKGRRSDDEDDDDHDAKKENIRGKVANGLGLAAAAIGLGSAGRGKDDTGAEDRSSPRRKKDEADADRRHDDEADSRASKASSKKEPLLGDEEFEIVEHPRDRAESPRTAEPEARGSKNGGTAGPSSSQDKDGPVVDEGKTKPRRRVRDSSFNPNDTAALAEMKARLAEVKSKDAAPVKEDSPERKPAPFDKPDKPESDPDASTSPKDDAKSRDLVIVPPRDERQVRVVPPPKEAVPEKKPIKGILKQPRAQFPEDQNPVREGVAPHKDDKAKADIQPGARWTKISRKMVNPEALKIGKERFEVRDDFVIVLRVLSKEEVHAYAAATATLRGKVPRHRVGIYHLLIEPFCRAEKEGV</sequence>
<evidence type="ECO:0000313" key="4">
    <source>
        <dbReference type="Proteomes" id="UP001303889"/>
    </source>
</evidence>
<dbReference type="EMBL" id="MU855444">
    <property type="protein sequence ID" value="KAK3903510.1"/>
    <property type="molecule type" value="Genomic_DNA"/>
</dbReference>
<dbReference type="InterPro" id="IPR058348">
    <property type="entry name" value="DUF8035"/>
</dbReference>
<feature type="compositionally biased region" description="Low complexity" evidence="1">
    <location>
        <begin position="491"/>
        <end position="503"/>
    </location>
</feature>
<evidence type="ECO:0000259" key="2">
    <source>
        <dbReference type="Pfam" id="PF26118"/>
    </source>
</evidence>
<feature type="region of interest" description="Disordered" evidence="1">
    <location>
        <begin position="720"/>
        <end position="739"/>
    </location>
</feature>
<reference evidence="3" key="2">
    <citation type="submission" date="2023-05" db="EMBL/GenBank/DDBJ databases">
        <authorList>
            <consortium name="Lawrence Berkeley National Laboratory"/>
            <person name="Steindorff A."/>
            <person name="Hensen N."/>
            <person name="Bonometti L."/>
            <person name="Westerberg I."/>
            <person name="Brannstrom I.O."/>
            <person name="Guillou S."/>
            <person name="Cros-Aarteil S."/>
            <person name="Calhoun S."/>
            <person name="Haridas S."/>
            <person name="Kuo A."/>
            <person name="Mondo S."/>
            <person name="Pangilinan J."/>
            <person name="Riley R."/>
            <person name="Labutti K."/>
            <person name="Andreopoulos B."/>
            <person name="Lipzen A."/>
            <person name="Chen C."/>
            <person name="Yanf M."/>
            <person name="Daum C."/>
            <person name="Ng V."/>
            <person name="Clum A."/>
            <person name="Ohm R."/>
            <person name="Martin F."/>
            <person name="Silar P."/>
            <person name="Natvig D."/>
            <person name="Lalanne C."/>
            <person name="Gautier V."/>
            <person name="Ament-Velasquez S.L."/>
            <person name="Kruys A."/>
            <person name="Hutchinson M.I."/>
            <person name="Powell A.J."/>
            <person name="Barry K."/>
            <person name="Miller A.N."/>
            <person name="Grigoriev I.V."/>
            <person name="Debuchy R."/>
            <person name="Gladieux P."/>
            <person name="Thoren M.H."/>
            <person name="Johannesson H."/>
        </authorList>
    </citation>
    <scope>NUCLEOTIDE SEQUENCE</scope>
    <source>
        <strain evidence="3">CBS 103.79</strain>
    </source>
</reference>
<comment type="caution">
    <text evidence="3">The sequence shown here is derived from an EMBL/GenBank/DDBJ whole genome shotgun (WGS) entry which is preliminary data.</text>
</comment>
<dbReference type="PANTHER" id="PTHR42081:SF2">
    <property type="entry name" value="NIPPED-B-LIKE PROTEIN B"/>
    <property type="match status" value="1"/>
</dbReference>
<keyword evidence="4" id="KW-1185">Reference proteome</keyword>
<feature type="compositionally biased region" description="Basic and acidic residues" evidence="1">
    <location>
        <begin position="728"/>
        <end position="738"/>
    </location>
</feature>